<reference evidence="2" key="1">
    <citation type="journal article" date="2019" name="Front. Microbiol.">
        <title>New Insight Into Avian Papillomavirus Ecology and Evolution From Characterization of Novel Wild Bird Papillomaviruses.</title>
        <authorList>
            <person name="Canuti M."/>
            <person name="Munro H.J."/>
            <person name="Robertson G.J."/>
            <person name="Kroyer A."/>
            <person name="Roul S."/>
            <person name="Ojkic D."/>
            <person name="Whitney H."/>
            <person name="Lang A.S."/>
        </authorList>
    </citation>
    <scope>NUCLEOTIDE SEQUENCE</scope>
    <source>
        <strain evidence="2">NL15_B30</strain>
    </source>
</reference>
<gene>
    <name evidence="2" type="primary">E7</name>
</gene>
<evidence type="ECO:0000313" key="3">
    <source>
        <dbReference type="Proteomes" id="UP001229591"/>
    </source>
</evidence>
<organism evidence="2 3">
    <name type="scientific">Gull papillomavirus 1</name>
    <dbReference type="NCBI Taxonomy" id="2562547"/>
    <lineage>
        <taxon>Viruses</taxon>
        <taxon>Monodnaviria</taxon>
        <taxon>Shotokuvirae</taxon>
        <taxon>Cossaviricota</taxon>
        <taxon>Papovaviricetes</taxon>
        <taxon>Zurhausenvirales</taxon>
        <taxon>Papillomaviridae</taxon>
    </lineage>
</organism>
<dbReference type="EMBL" id="MK620304">
    <property type="protein sequence ID" value="QBR99474.1"/>
    <property type="molecule type" value="Genomic_DNA"/>
</dbReference>
<dbReference type="Proteomes" id="UP001229591">
    <property type="component" value="Segment"/>
</dbReference>
<feature type="compositionally biased region" description="Basic and acidic residues" evidence="1">
    <location>
        <begin position="1"/>
        <end position="28"/>
    </location>
</feature>
<evidence type="ECO:0000256" key="1">
    <source>
        <dbReference type="SAM" id="MobiDB-lite"/>
    </source>
</evidence>
<name>A0AAE6D2Y0_9PAPI</name>
<feature type="compositionally biased region" description="Acidic residues" evidence="1">
    <location>
        <begin position="40"/>
        <end position="54"/>
    </location>
</feature>
<accession>A0AAE6D2Y0</accession>
<evidence type="ECO:0000313" key="2">
    <source>
        <dbReference type="EMBL" id="QBR99474.1"/>
    </source>
</evidence>
<protein>
    <submittedName>
        <fullName evidence="2">E7</fullName>
    </submittedName>
</protein>
<proteinExistence type="predicted"/>
<feature type="region of interest" description="Disordered" evidence="1">
    <location>
        <begin position="1"/>
        <end position="81"/>
    </location>
</feature>
<sequence length="153" mass="16568">MRTTDPSDTRPRPLRQEPEDESILDHLDLLLQGDYFPDNTTDDSSSEDGSEADTDTLVCGEQSLSQDDSGGEEDTHIDNPFPTFDELLAECQPPPGYDGDTLGLLGWTCEYCGGDLTGWELQIHGSVSAVDCTGMCNLCYVGGLEDLLGDEAI</sequence>